<keyword evidence="6" id="KW-1185">Reference proteome</keyword>
<dbReference type="PROSITE" id="PS01124">
    <property type="entry name" value="HTH_ARAC_FAMILY_2"/>
    <property type="match status" value="1"/>
</dbReference>
<dbReference type="InterPro" id="IPR009057">
    <property type="entry name" value="Homeodomain-like_sf"/>
</dbReference>
<dbReference type="Pfam" id="PF12833">
    <property type="entry name" value="HTH_18"/>
    <property type="match status" value="1"/>
</dbReference>
<dbReference type="InterPro" id="IPR050204">
    <property type="entry name" value="AraC_XylS_family_regulators"/>
</dbReference>
<reference evidence="5 6" key="1">
    <citation type="submission" date="2019-02" db="EMBL/GenBank/DDBJ databases">
        <title>Deep-cultivation of Planctomycetes and their phenomic and genomic characterization uncovers novel biology.</title>
        <authorList>
            <person name="Wiegand S."/>
            <person name="Jogler M."/>
            <person name="Boedeker C."/>
            <person name="Pinto D."/>
            <person name="Vollmers J."/>
            <person name="Rivas-Marin E."/>
            <person name="Kohn T."/>
            <person name="Peeters S.H."/>
            <person name="Heuer A."/>
            <person name="Rast P."/>
            <person name="Oberbeckmann S."/>
            <person name="Bunk B."/>
            <person name="Jeske O."/>
            <person name="Meyerdierks A."/>
            <person name="Storesund J.E."/>
            <person name="Kallscheuer N."/>
            <person name="Luecker S."/>
            <person name="Lage O.M."/>
            <person name="Pohl T."/>
            <person name="Merkel B.J."/>
            <person name="Hornburger P."/>
            <person name="Mueller R.-W."/>
            <person name="Bruemmer F."/>
            <person name="Labrenz M."/>
            <person name="Spormann A.M."/>
            <person name="Op den Camp H."/>
            <person name="Overmann J."/>
            <person name="Amann R."/>
            <person name="Jetten M.S.M."/>
            <person name="Mascher T."/>
            <person name="Medema M.H."/>
            <person name="Devos D.P."/>
            <person name="Kaster A.-K."/>
            <person name="Ovreas L."/>
            <person name="Rohde M."/>
            <person name="Galperin M.Y."/>
            <person name="Jogler C."/>
        </authorList>
    </citation>
    <scope>NUCLEOTIDE SEQUENCE [LARGE SCALE GENOMIC DNA]</scope>
    <source>
        <strain evidence="5 6">Pan181</strain>
    </source>
</reference>
<name>A0A518AQI1_9BACT</name>
<gene>
    <name evidence="5" type="primary">soxS</name>
    <name evidence="5" type="ORF">Pan181_31930</name>
</gene>
<proteinExistence type="predicted"/>
<dbReference type="InterPro" id="IPR014710">
    <property type="entry name" value="RmlC-like_jellyroll"/>
</dbReference>
<sequence>MQLVVETQLSSPTESLRLLRWDRTVGEVELVGANNTCERIHGLGSQLHLHDDAELTFVAAGEGRLFAGDFIGPFQGPELLLVSPNVPHCWQAIGPTRGMAVQFSIDDRRPLAQLPEFAEFARTIRTAGRVYRFRDPAASSLLPIFEAMAEASDLGRLQQLFRLLAKVEQLIDGAVPLSEKAYGGNVRTVHFRAIQEAISQITQHYSEPLELQEMVELSGLSRTCFSQEFKRITGRTFVAFVNEVRVDAVCRELMQTEKTIADIAFCCGFANLSNFNRVFRQTKGVSPLEYRKHELQRAHRRTPAS</sequence>
<evidence type="ECO:0000256" key="1">
    <source>
        <dbReference type="ARBA" id="ARBA00023015"/>
    </source>
</evidence>
<dbReference type="GO" id="GO:0003700">
    <property type="term" value="F:DNA-binding transcription factor activity"/>
    <property type="evidence" value="ECO:0007669"/>
    <property type="project" value="InterPro"/>
</dbReference>
<dbReference type="RefSeq" id="WP_145247828.1">
    <property type="nucleotide sequence ID" value="NZ_CP036278.1"/>
</dbReference>
<evidence type="ECO:0000313" key="5">
    <source>
        <dbReference type="EMBL" id="QDU56981.1"/>
    </source>
</evidence>
<dbReference type="PANTHER" id="PTHR46796:SF13">
    <property type="entry name" value="HTH-TYPE TRANSCRIPTIONAL ACTIVATOR RHAS"/>
    <property type="match status" value="1"/>
</dbReference>
<dbReference type="InterPro" id="IPR011051">
    <property type="entry name" value="RmlC_Cupin_sf"/>
</dbReference>
<dbReference type="Gene3D" id="1.10.10.60">
    <property type="entry name" value="Homeodomain-like"/>
    <property type="match status" value="2"/>
</dbReference>
<dbReference type="InterPro" id="IPR018062">
    <property type="entry name" value="HTH_AraC-typ_CS"/>
</dbReference>
<dbReference type="PRINTS" id="PR00032">
    <property type="entry name" value="HTHARAC"/>
</dbReference>
<feature type="domain" description="HTH araC/xylS-type" evidence="4">
    <location>
        <begin position="195"/>
        <end position="293"/>
    </location>
</feature>
<dbReference type="GO" id="GO:0043565">
    <property type="term" value="F:sequence-specific DNA binding"/>
    <property type="evidence" value="ECO:0007669"/>
    <property type="project" value="InterPro"/>
</dbReference>
<dbReference type="PANTHER" id="PTHR46796">
    <property type="entry name" value="HTH-TYPE TRANSCRIPTIONAL ACTIVATOR RHAS-RELATED"/>
    <property type="match status" value="1"/>
</dbReference>
<dbReference type="AlphaFoldDB" id="A0A518AQI1"/>
<dbReference type="EMBL" id="CP036278">
    <property type="protein sequence ID" value="QDU56981.1"/>
    <property type="molecule type" value="Genomic_DNA"/>
</dbReference>
<dbReference type="Gene3D" id="2.60.120.10">
    <property type="entry name" value="Jelly Rolls"/>
    <property type="match status" value="1"/>
</dbReference>
<dbReference type="KEGG" id="amuc:Pan181_31930"/>
<protein>
    <submittedName>
        <fullName evidence="5">Regulatory protein SoxS</fullName>
    </submittedName>
</protein>
<evidence type="ECO:0000256" key="3">
    <source>
        <dbReference type="ARBA" id="ARBA00023163"/>
    </source>
</evidence>
<dbReference type="SMART" id="SM00342">
    <property type="entry name" value="HTH_ARAC"/>
    <property type="match status" value="1"/>
</dbReference>
<evidence type="ECO:0000313" key="6">
    <source>
        <dbReference type="Proteomes" id="UP000315750"/>
    </source>
</evidence>
<dbReference type="OrthoDB" id="9778008at2"/>
<keyword evidence="1" id="KW-0805">Transcription regulation</keyword>
<organism evidence="5 6">
    <name type="scientific">Aeoliella mucimassa</name>
    <dbReference type="NCBI Taxonomy" id="2527972"/>
    <lineage>
        <taxon>Bacteria</taxon>
        <taxon>Pseudomonadati</taxon>
        <taxon>Planctomycetota</taxon>
        <taxon>Planctomycetia</taxon>
        <taxon>Pirellulales</taxon>
        <taxon>Lacipirellulaceae</taxon>
        <taxon>Aeoliella</taxon>
    </lineage>
</organism>
<keyword evidence="3" id="KW-0804">Transcription</keyword>
<evidence type="ECO:0000259" key="4">
    <source>
        <dbReference type="PROSITE" id="PS01124"/>
    </source>
</evidence>
<dbReference type="SUPFAM" id="SSF51182">
    <property type="entry name" value="RmlC-like cupins"/>
    <property type="match status" value="1"/>
</dbReference>
<dbReference type="SUPFAM" id="SSF46689">
    <property type="entry name" value="Homeodomain-like"/>
    <property type="match status" value="2"/>
</dbReference>
<dbReference type="PROSITE" id="PS00041">
    <property type="entry name" value="HTH_ARAC_FAMILY_1"/>
    <property type="match status" value="1"/>
</dbReference>
<evidence type="ECO:0000256" key="2">
    <source>
        <dbReference type="ARBA" id="ARBA00023125"/>
    </source>
</evidence>
<dbReference type="InterPro" id="IPR018060">
    <property type="entry name" value="HTH_AraC"/>
</dbReference>
<dbReference type="InterPro" id="IPR020449">
    <property type="entry name" value="Tscrpt_reg_AraC-type_HTH"/>
</dbReference>
<dbReference type="Proteomes" id="UP000315750">
    <property type="component" value="Chromosome"/>
</dbReference>
<keyword evidence="2" id="KW-0238">DNA-binding</keyword>
<accession>A0A518AQI1</accession>